<evidence type="ECO:0000313" key="1">
    <source>
        <dbReference type="EMBL" id="KAJ9123224.1"/>
    </source>
</evidence>
<dbReference type="EMBL" id="JASBWU010000003">
    <property type="protein sequence ID" value="KAJ9123224.1"/>
    <property type="molecule type" value="Genomic_DNA"/>
</dbReference>
<evidence type="ECO:0000313" key="2">
    <source>
        <dbReference type="Proteomes" id="UP001243375"/>
    </source>
</evidence>
<comment type="caution">
    <text evidence="1">The sequence shown here is derived from an EMBL/GenBank/DDBJ whole genome shotgun (WGS) entry which is preliminary data.</text>
</comment>
<dbReference type="Proteomes" id="UP001243375">
    <property type="component" value="Unassembled WGS sequence"/>
</dbReference>
<gene>
    <name evidence="1" type="ORF">QFC22_001419</name>
</gene>
<sequence>MLSLPVAVLIQSQEARTAPGGMYETFALSMTTILERLRRSISQTPHQEGANQWHASFFEKALERVATPGTVADSDILEMLNITIPGDLMDMISWDLPGVVSEWTEEV</sequence>
<name>A0ACC2XIK6_9TREE</name>
<proteinExistence type="predicted"/>
<accession>A0ACC2XIK6</accession>
<keyword evidence="2" id="KW-1185">Reference proteome</keyword>
<organism evidence="1 2">
    <name type="scientific">Naganishia vaughanmartiniae</name>
    <dbReference type="NCBI Taxonomy" id="1424756"/>
    <lineage>
        <taxon>Eukaryota</taxon>
        <taxon>Fungi</taxon>
        <taxon>Dikarya</taxon>
        <taxon>Basidiomycota</taxon>
        <taxon>Agaricomycotina</taxon>
        <taxon>Tremellomycetes</taxon>
        <taxon>Filobasidiales</taxon>
        <taxon>Filobasidiaceae</taxon>
        <taxon>Naganishia</taxon>
    </lineage>
</organism>
<reference evidence="1" key="1">
    <citation type="submission" date="2023-04" db="EMBL/GenBank/DDBJ databases">
        <title>Draft Genome sequencing of Naganishia species isolated from polar environments using Oxford Nanopore Technology.</title>
        <authorList>
            <person name="Leo P."/>
            <person name="Venkateswaran K."/>
        </authorList>
    </citation>
    <scope>NUCLEOTIDE SEQUENCE</scope>
    <source>
        <strain evidence="1">MNA-CCFEE 5425</strain>
    </source>
</reference>
<protein>
    <submittedName>
        <fullName evidence="1">Uncharacterized protein</fullName>
    </submittedName>
</protein>